<name>A0ABY1QW65_9SPHN</name>
<dbReference type="RefSeq" id="WP_257542329.1">
    <property type="nucleotide sequence ID" value="NZ_FXUI01000015.1"/>
</dbReference>
<gene>
    <name evidence="2" type="ORF">SAMN06296065_11587</name>
</gene>
<keyword evidence="3" id="KW-1185">Reference proteome</keyword>
<proteinExistence type="predicted"/>
<accession>A0ABY1QW65</accession>
<reference evidence="2 3" key="1">
    <citation type="submission" date="2017-05" db="EMBL/GenBank/DDBJ databases">
        <authorList>
            <person name="Varghese N."/>
            <person name="Submissions S."/>
        </authorList>
    </citation>
    <scope>NUCLEOTIDE SEQUENCE [LARGE SCALE GENOMIC DNA]</scope>
    <source>
        <strain evidence="2 3">SM16</strain>
    </source>
</reference>
<evidence type="ECO:0000313" key="3">
    <source>
        <dbReference type="Proteomes" id="UP001157910"/>
    </source>
</evidence>
<comment type="caution">
    <text evidence="2">The sequence shown here is derived from an EMBL/GenBank/DDBJ whole genome shotgun (WGS) entry which is preliminary data.</text>
</comment>
<protein>
    <submittedName>
        <fullName evidence="2">Uncharacterized protein</fullName>
    </submittedName>
</protein>
<evidence type="ECO:0000256" key="1">
    <source>
        <dbReference type="SAM" id="MobiDB-lite"/>
    </source>
</evidence>
<feature type="compositionally biased region" description="Basic and acidic residues" evidence="1">
    <location>
        <begin position="63"/>
        <end position="72"/>
    </location>
</feature>
<dbReference type="EMBL" id="FXUI01000015">
    <property type="protein sequence ID" value="SMP80907.1"/>
    <property type="molecule type" value="Genomic_DNA"/>
</dbReference>
<sequence length="82" mass="8804">MNERKSAASGVDAMDEDAIVQIRVTKALRNEIARIALDRGGMTFRALILSALKTTYGLEVADSDLRDRRGRQPGEGAGQGDG</sequence>
<feature type="compositionally biased region" description="Gly residues" evidence="1">
    <location>
        <begin position="73"/>
        <end position="82"/>
    </location>
</feature>
<dbReference type="Proteomes" id="UP001157910">
    <property type="component" value="Unassembled WGS sequence"/>
</dbReference>
<organism evidence="2 3">
    <name type="scientific">Novosphingobium panipatense</name>
    <dbReference type="NCBI Taxonomy" id="428991"/>
    <lineage>
        <taxon>Bacteria</taxon>
        <taxon>Pseudomonadati</taxon>
        <taxon>Pseudomonadota</taxon>
        <taxon>Alphaproteobacteria</taxon>
        <taxon>Sphingomonadales</taxon>
        <taxon>Sphingomonadaceae</taxon>
        <taxon>Novosphingobium</taxon>
    </lineage>
</organism>
<feature type="region of interest" description="Disordered" evidence="1">
    <location>
        <begin position="63"/>
        <end position="82"/>
    </location>
</feature>
<evidence type="ECO:0000313" key="2">
    <source>
        <dbReference type="EMBL" id="SMP80907.1"/>
    </source>
</evidence>